<organism evidence="1 2">
    <name type="scientific">Corynebacterium casei UCMA 3821</name>
    <dbReference type="NCBI Taxonomy" id="1110505"/>
    <lineage>
        <taxon>Bacteria</taxon>
        <taxon>Bacillati</taxon>
        <taxon>Actinomycetota</taxon>
        <taxon>Actinomycetes</taxon>
        <taxon>Mycobacteriales</taxon>
        <taxon>Corynebacteriaceae</taxon>
        <taxon>Corynebacterium</taxon>
    </lineage>
</organism>
<evidence type="ECO:0000313" key="2">
    <source>
        <dbReference type="Proteomes" id="UP000004840"/>
    </source>
</evidence>
<dbReference type="Proteomes" id="UP000004840">
    <property type="component" value="Unassembled WGS sequence"/>
</dbReference>
<protein>
    <submittedName>
        <fullName evidence="1">Uncharacterized protein</fullName>
    </submittedName>
</protein>
<proteinExistence type="predicted"/>
<evidence type="ECO:0000313" key="1">
    <source>
        <dbReference type="EMBL" id="CCE56412.1"/>
    </source>
</evidence>
<dbReference type="RefSeq" id="WP_006823838.1">
    <property type="nucleotide sequence ID" value="NZ_CAFW01000103.1"/>
</dbReference>
<reference evidence="1 2" key="1">
    <citation type="journal article" date="2012" name="J. Bacteriol.">
        <title>Genome Sequence of Corynebacterium casei UCMA 3821, Isolated from a Smear-Ripened Cheese.</title>
        <authorList>
            <person name="Monnet C."/>
            <person name="Loux V."/>
            <person name="Bento P."/>
            <person name="Gibrat J.F."/>
            <person name="Straub C."/>
            <person name="Bonnarme P."/>
            <person name="Landaud S."/>
            <person name="Irlinger F."/>
        </authorList>
    </citation>
    <scope>NUCLEOTIDE SEQUENCE [LARGE SCALE GENOMIC DNA]</scope>
    <source>
        <strain evidence="1 2">UCMA 3821</strain>
    </source>
</reference>
<dbReference type="EMBL" id="CAFW01000103">
    <property type="protein sequence ID" value="CCE56412.1"/>
    <property type="molecule type" value="Genomic_DNA"/>
</dbReference>
<gene>
    <name evidence="1" type="ORF">CCAS_14840</name>
</gene>
<dbReference type="GeneID" id="82879016"/>
<accession>G7I1U7</accession>
<name>G7I1U7_9CORY</name>
<sequence>MSENVPTIRIYPDHGHPSSLWPSPELVMEKTRNPYVLPQELGINDSDSQRILRWTNEFHNRFRDYGKTFDDRPSWAESFDVWAWYSEGYAIVKLLNSHFPGVHVKPGFSRYVFSTSEIRQNAGLSPVQLPGQNLPGHIDINSLR</sequence>
<comment type="caution">
    <text evidence="1">The sequence shown here is derived from an EMBL/GenBank/DDBJ whole genome shotgun (WGS) entry which is preliminary data.</text>
</comment>
<dbReference type="AlphaFoldDB" id="G7I1U7"/>